<feature type="compositionally biased region" description="Low complexity" evidence="15">
    <location>
        <begin position="55"/>
        <end position="68"/>
    </location>
</feature>
<feature type="domain" description="Peptidase S11 D-Ala-D-Ala carboxypeptidase A C-terminal" evidence="17">
    <location>
        <begin position="759"/>
        <end position="842"/>
    </location>
</feature>
<feature type="compositionally biased region" description="Acidic residues" evidence="15">
    <location>
        <begin position="224"/>
        <end position="239"/>
    </location>
</feature>
<comment type="catalytic activity">
    <reaction evidence="11">
        <text>Preferential cleavage: (Ac)2-L-Lys-D-Ala-|-D-Ala. Also transpeptidation of peptidyl-alanyl moieties that are N-acyl substituents of D-alanine.</text>
        <dbReference type="EC" id="3.4.16.4"/>
    </reaction>
</comment>
<dbReference type="PANTHER" id="PTHR21581:SF33">
    <property type="entry name" value="D-ALANYL-D-ALANINE CARBOXYPEPTIDASE DACB"/>
    <property type="match status" value="1"/>
</dbReference>
<feature type="compositionally biased region" description="Acidic residues" evidence="15">
    <location>
        <begin position="91"/>
        <end position="105"/>
    </location>
</feature>
<dbReference type="EC" id="3.4.16.4" evidence="3"/>
<proteinExistence type="inferred from homology"/>
<feature type="compositionally biased region" description="Low complexity" evidence="15">
    <location>
        <begin position="157"/>
        <end position="170"/>
    </location>
</feature>
<feature type="active site" evidence="12">
    <location>
        <position position="597"/>
    </location>
</feature>
<dbReference type="Pfam" id="PF07943">
    <property type="entry name" value="PBP5_C"/>
    <property type="match status" value="1"/>
</dbReference>
<feature type="compositionally biased region" description="Basic and acidic residues" evidence="15">
    <location>
        <begin position="360"/>
        <end position="372"/>
    </location>
</feature>
<feature type="binding site" evidence="13">
    <location>
        <position position="697"/>
    </location>
    <ligand>
        <name>substrate</name>
    </ligand>
</feature>
<organism evidence="18 19">
    <name type="scientific">Streptomyces rochei</name>
    <name type="common">Streptomyces parvullus</name>
    <dbReference type="NCBI Taxonomy" id="1928"/>
    <lineage>
        <taxon>Bacteria</taxon>
        <taxon>Bacillati</taxon>
        <taxon>Actinomycetota</taxon>
        <taxon>Actinomycetes</taxon>
        <taxon>Kitasatosporales</taxon>
        <taxon>Streptomycetaceae</taxon>
        <taxon>Streptomyces</taxon>
        <taxon>Streptomyces rochei group</taxon>
    </lineage>
</organism>
<dbReference type="RefSeq" id="WP_306692287.1">
    <property type="nucleotide sequence ID" value="NZ_CP121271.1"/>
</dbReference>
<feature type="region of interest" description="Disordered" evidence="15">
    <location>
        <begin position="136"/>
        <end position="435"/>
    </location>
</feature>
<evidence type="ECO:0000313" key="19">
    <source>
        <dbReference type="Proteomes" id="UP001231701"/>
    </source>
</evidence>
<dbReference type="GeneID" id="90943485"/>
<dbReference type="InterPro" id="IPR012907">
    <property type="entry name" value="Peptidase_S11_C"/>
</dbReference>
<dbReference type="AlphaFoldDB" id="A0AAX3ZJ43"/>
<dbReference type="InterPro" id="IPR012338">
    <property type="entry name" value="Beta-lactam/transpept-like"/>
</dbReference>
<dbReference type="Pfam" id="PF00768">
    <property type="entry name" value="Peptidase_S11"/>
    <property type="match status" value="1"/>
</dbReference>
<evidence type="ECO:0000256" key="11">
    <source>
        <dbReference type="ARBA" id="ARBA00034000"/>
    </source>
</evidence>
<feature type="compositionally biased region" description="Basic and acidic residues" evidence="15">
    <location>
        <begin position="301"/>
        <end position="311"/>
    </location>
</feature>
<feature type="compositionally biased region" description="Pro residues" evidence="15">
    <location>
        <begin position="390"/>
        <end position="400"/>
    </location>
</feature>
<evidence type="ECO:0000256" key="15">
    <source>
        <dbReference type="SAM" id="MobiDB-lite"/>
    </source>
</evidence>
<feature type="region of interest" description="Disordered" evidence="15">
    <location>
        <begin position="1"/>
        <end position="123"/>
    </location>
</feature>
<feature type="compositionally biased region" description="Low complexity" evidence="15">
    <location>
        <begin position="240"/>
        <end position="260"/>
    </location>
</feature>
<evidence type="ECO:0000256" key="4">
    <source>
        <dbReference type="ARBA" id="ARBA00022645"/>
    </source>
</evidence>
<gene>
    <name evidence="18" type="ORF">P7W03_15635</name>
</gene>
<feature type="compositionally biased region" description="Low complexity" evidence="15">
    <location>
        <begin position="213"/>
        <end position="223"/>
    </location>
</feature>
<dbReference type="PRINTS" id="PR00725">
    <property type="entry name" value="DADACBPTASE1"/>
</dbReference>
<keyword evidence="6" id="KW-0732">Signal</keyword>
<evidence type="ECO:0000256" key="5">
    <source>
        <dbReference type="ARBA" id="ARBA00022670"/>
    </source>
</evidence>
<dbReference type="SUPFAM" id="SSF56601">
    <property type="entry name" value="beta-lactamase/transpeptidase-like"/>
    <property type="match status" value="1"/>
</dbReference>
<feature type="compositionally biased region" description="Basic and acidic residues" evidence="15">
    <location>
        <begin position="40"/>
        <end position="54"/>
    </location>
</feature>
<evidence type="ECO:0000256" key="7">
    <source>
        <dbReference type="ARBA" id="ARBA00022801"/>
    </source>
</evidence>
<evidence type="ECO:0000259" key="17">
    <source>
        <dbReference type="Pfam" id="PF07943"/>
    </source>
</evidence>
<evidence type="ECO:0000256" key="14">
    <source>
        <dbReference type="RuleBase" id="RU004016"/>
    </source>
</evidence>
<evidence type="ECO:0000256" key="1">
    <source>
        <dbReference type="ARBA" id="ARBA00004752"/>
    </source>
</evidence>
<protein>
    <recommendedName>
        <fullName evidence="3">serine-type D-Ala-D-Ala carboxypeptidase</fullName>
        <ecNumber evidence="3">3.4.16.4</ecNumber>
    </recommendedName>
</protein>
<dbReference type="Proteomes" id="UP001231701">
    <property type="component" value="Chromosome"/>
</dbReference>
<dbReference type="Gene3D" id="3.40.710.10">
    <property type="entry name" value="DD-peptidase/beta-lactamase superfamily"/>
    <property type="match status" value="1"/>
</dbReference>
<feature type="compositionally biased region" description="Acidic residues" evidence="15">
    <location>
        <begin position="202"/>
        <end position="212"/>
    </location>
</feature>
<dbReference type="InterPro" id="IPR018044">
    <property type="entry name" value="Peptidase_S11"/>
</dbReference>
<keyword evidence="4 18" id="KW-0121">Carboxypeptidase</keyword>
<evidence type="ECO:0000256" key="13">
    <source>
        <dbReference type="PIRSR" id="PIRSR618044-2"/>
    </source>
</evidence>
<feature type="compositionally biased region" description="Basic and acidic residues" evidence="15">
    <location>
        <begin position="10"/>
        <end position="20"/>
    </location>
</feature>
<feature type="compositionally biased region" description="Basic and acidic residues" evidence="15">
    <location>
        <begin position="136"/>
        <end position="147"/>
    </location>
</feature>
<evidence type="ECO:0000256" key="8">
    <source>
        <dbReference type="ARBA" id="ARBA00022960"/>
    </source>
</evidence>
<reference evidence="18" key="1">
    <citation type="submission" date="2023-03" db="EMBL/GenBank/DDBJ databases">
        <title>Borrelidin-producing and root-colonizing Streptomyces rochei is a potent biopesticide for soil-borne oomycete-caused plant diseases.</title>
        <authorList>
            <person name="Zhou D."/>
            <person name="Wang X."/>
            <person name="Navarro-Munoz J.C."/>
            <person name="Li W."/>
            <person name="Li J."/>
            <person name="Jiu M."/>
            <person name="Deng S."/>
            <person name="Ye Y."/>
            <person name="Daly P."/>
            <person name="Wei L."/>
        </authorList>
    </citation>
    <scope>NUCLEOTIDE SEQUENCE</scope>
    <source>
        <strain evidence="18">JK1</strain>
    </source>
</reference>
<evidence type="ECO:0000313" key="18">
    <source>
        <dbReference type="EMBL" id="WMC86904.1"/>
    </source>
</evidence>
<accession>A0AAX3ZJ43</accession>
<evidence type="ECO:0000259" key="16">
    <source>
        <dbReference type="Pfam" id="PF00768"/>
    </source>
</evidence>
<feature type="active site" description="Proton acceptor" evidence="12">
    <location>
        <position position="536"/>
    </location>
</feature>
<evidence type="ECO:0000256" key="3">
    <source>
        <dbReference type="ARBA" id="ARBA00012448"/>
    </source>
</evidence>
<evidence type="ECO:0000256" key="10">
    <source>
        <dbReference type="ARBA" id="ARBA00023316"/>
    </source>
</evidence>
<dbReference type="EMBL" id="CP121271">
    <property type="protein sequence ID" value="WMC86904.1"/>
    <property type="molecule type" value="Genomic_DNA"/>
</dbReference>
<keyword evidence="9" id="KW-0573">Peptidoglycan synthesis</keyword>
<name>A0AAX3ZJ43_STRRO</name>
<comment type="pathway">
    <text evidence="1">Cell wall biogenesis; peptidoglycan biosynthesis.</text>
</comment>
<evidence type="ECO:0000256" key="9">
    <source>
        <dbReference type="ARBA" id="ARBA00022984"/>
    </source>
</evidence>
<keyword evidence="10" id="KW-0961">Cell wall biogenesis/degradation</keyword>
<sequence length="855" mass="86792">MEEASVAGESPDRSKQHESSEEPTSGSAGPVPEARTGTSESRDPRLAVAREDAKSSASAGSGESAGAAGSRGGVDTATRVLSVRDARAGDEAEAEAEAADGDAADADASGDGGTGPAAANDGRLRDAVAAWVATAEERAAASARREDAADDTEDTPDAGAAEPAGAAKATEVTEGARQDAGADTEPAEDAGGHDTGTGTETDAGDGDADPDAEASSGAVSDSPESADDDSSQDTADDTGTDSQGSDGPATAAGAGTAADGPDTDTVDAAADSDGPDAGDREAEADESAKAAKADETDDEKADGGDGNRDGDGDGDGDAGSGKDGVDQPTAVFKAVRPTAREVDQPTTMLKLGGAAAPKKPGRDAESDAERTSKFVALRQPDDPATRKPPQKAPSTPPTPPEASGAPRTGTTTAVPHVGPERTTQQPLPPKPPLDLLAELTNTPPPPETPLRTTVRRVKIWTPLVLLLVIILGIVQAMRPLPSPELDLTARESFTFEGGKPEIPWPSSGQAALDVQGIGTFGSSGEQKPVPIASVAKVMTAYVILRDHPLKSGADGPMIAIDQAAEDQSDADDESTVHVYAGDKISQREALDAILIASANNVARLLARWDAGSEKAFVEKMNAAAKDLGMTNTTYTDPSGLNDTTVSTAVDQVKLAKEAMKSVAFREVAQKMSYDDYKGENHSNWNQLVGHNGVVGIKTGTTTSALGNLVFAAKKEVGGETRTIVGAVVRQPAGGKDNTILGAALDSSDKLIRAAQDTLESSTILKKGDVVGYVDDGLGGRTPVVATEDVKAVGWPGLTVKLTFEADEVPHTAAAGTKVGTLTVGDGGAAGAVKVPVALQKDLVEPALTDKLTRLG</sequence>
<feature type="active site" description="Acyl-ester intermediate" evidence="12">
    <location>
        <position position="533"/>
    </location>
</feature>
<evidence type="ECO:0000256" key="2">
    <source>
        <dbReference type="ARBA" id="ARBA00007164"/>
    </source>
</evidence>
<feature type="compositionally biased region" description="Basic and acidic residues" evidence="15">
    <location>
        <begin position="277"/>
        <end position="294"/>
    </location>
</feature>
<evidence type="ECO:0000256" key="6">
    <source>
        <dbReference type="ARBA" id="ARBA00022729"/>
    </source>
</evidence>
<keyword evidence="8" id="KW-0133">Cell shape</keyword>
<comment type="similarity">
    <text evidence="2 14">Belongs to the peptidase S11 family.</text>
</comment>
<feature type="domain" description="Peptidase S11 D-alanyl-D-alanine carboxypeptidase A N-terminal" evidence="16">
    <location>
        <begin position="525"/>
        <end position="715"/>
    </location>
</feature>
<dbReference type="GO" id="GO:0008360">
    <property type="term" value="P:regulation of cell shape"/>
    <property type="evidence" value="ECO:0007669"/>
    <property type="project" value="UniProtKB-KW"/>
</dbReference>
<dbReference type="PANTHER" id="PTHR21581">
    <property type="entry name" value="D-ALANYL-D-ALANINE CARBOXYPEPTIDASE"/>
    <property type="match status" value="1"/>
</dbReference>
<keyword evidence="5" id="KW-0645">Protease</keyword>
<dbReference type="InterPro" id="IPR001967">
    <property type="entry name" value="Peptidase_S11_N"/>
</dbReference>
<dbReference type="GO" id="GO:0071555">
    <property type="term" value="P:cell wall organization"/>
    <property type="evidence" value="ECO:0007669"/>
    <property type="project" value="UniProtKB-KW"/>
</dbReference>
<dbReference type="GO" id="GO:0006508">
    <property type="term" value="P:proteolysis"/>
    <property type="evidence" value="ECO:0007669"/>
    <property type="project" value="UniProtKB-KW"/>
</dbReference>
<evidence type="ECO:0000256" key="12">
    <source>
        <dbReference type="PIRSR" id="PIRSR618044-1"/>
    </source>
</evidence>
<keyword evidence="7" id="KW-0378">Hydrolase</keyword>
<dbReference type="GO" id="GO:0009252">
    <property type="term" value="P:peptidoglycan biosynthetic process"/>
    <property type="evidence" value="ECO:0007669"/>
    <property type="project" value="UniProtKB-KW"/>
</dbReference>
<dbReference type="GO" id="GO:0009002">
    <property type="term" value="F:serine-type D-Ala-D-Ala carboxypeptidase activity"/>
    <property type="evidence" value="ECO:0007669"/>
    <property type="project" value="UniProtKB-EC"/>
</dbReference>